<accession>A0A0A9HCY3</accession>
<dbReference type="EMBL" id="GBRH01162856">
    <property type="protein sequence ID" value="JAE35040.1"/>
    <property type="molecule type" value="Transcribed_RNA"/>
</dbReference>
<reference evidence="1" key="2">
    <citation type="journal article" date="2015" name="Data Brief">
        <title>Shoot transcriptome of the giant reed, Arundo donax.</title>
        <authorList>
            <person name="Barrero R.A."/>
            <person name="Guerrero F.D."/>
            <person name="Moolhuijzen P."/>
            <person name="Goolsby J.A."/>
            <person name="Tidwell J."/>
            <person name="Bellgard S.E."/>
            <person name="Bellgard M.I."/>
        </authorList>
    </citation>
    <scope>NUCLEOTIDE SEQUENCE</scope>
    <source>
        <tissue evidence="1">Shoot tissue taken approximately 20 cm above the soil surface</tissue>
    </source>
</reference>
<organism evidence="1">
    <name type="scientific">Arundo donax</name>
    <name type="common">Giant reed</name>
    <name type="synonym">Donax arundinaceus</name>
    <dbReference type="NCBI Taxonomy" id="35708"/>
    <lineage>
        <taxon>Eukaryota</taxon>
        <taxon>Viridiplantae</taxon>
        <taxon>Streptophyta</taxon>
        <taxon>Embryophyta</taxon>
        <taxon>Tracheophyta</taxon>
        <taxon>Spermatophyta</taxon>
        <taxon>Magnoliopsida</taxon>
        <taxon>Liliopsida</taxon>
        <taxon>Poales</taxon>
        <taxon>Poaceae</taxon>
        <taxon>PACMAD clade</taxon>
        <taxon>Arundinoideae</taxon>
        <taxon>Arundineae</taxon>
        <taxon>Arundo</taxon>
    </lineage>
</organism>
<reference evidence="1" key="1">
    <citation type="submission" date="2014-09" db="EMBL/GenBank/DDBJ databases">
        <authorList>
            <person name="Magalhaes I.L.F."/>
            <person name="Oliveira U."/>
            <person name="Santos F.R."/>
            <person name="Vidigal T.H.D.A."/>
            <person name="Brescovit A.D."/>
            <person name="Santos A.J."/>
        </authorList>
    </citation>
    <scope>NUCLEOTIDE SEQUENCE</scope>
    <source>
        <tissue evidence="1">Shoot tissue taken approximately 20 cm above the soil surface</tissue>
    </source>
</reference>
<name>A0A0A9HCY3_ARUDO</name>
<sequence>MLSPNTGTLMAQLMLSSTQLQAHLCIDILLLDLMTDANKMIV</sequence>
<protein>
    <submittedName>
        <fullName evidence="1">Uncharacterized protein</fullName>
    </submittedName>
</protein>
<evidence type="ECO:0000313" key="1">
    <source>
        <dbReference type="EMBL" id="JAE35040.1"/>
    </source>
</evidence>
<proteinExistence type="predicted"/>
<dbReference type="AlphaFoldDB" id="A0A0A9HCY3"/>